<name>A0A067MT61_BOTB1</name>
<gene>
    <name evidence="2" type="ORF">BOTBODRAFT_170903</name>
</gene>
<reference evidence="3" key="1">
    <citation type="journal article" date="2014" name="Proc. Natl. Acad. Sci. U.S.A.">
        <title>Extensive sampling of basidiomycete genomes demonstrates inadequacy of the white-rot/brown-rot paradigm for wood decay fungi.</title>
        <authorList>
            <person name="Riley R."/>
            <person name="Salamov A.A."/>
            <person name="Brown D.W."/>
            <person name="Nagy L.G."/>
            <person name="Floudas D."/>
            <person name="Held B.W."/>
            <person name="Levasseur A."/>
            <person name="Lombard V."/>
            <person name="Morin E."/>
            <person name="Otillar R."/>
            <person name="Lindquist E.A."/>
            <person name="Sun H."/>
            <person name="LaButti K.M."/>
            <person name="Schmutz J."/>
            <person name="Jabbour D."/>
            <person name="Luo H."/>
            <person name="Baker S.E."/>
            <person name="Pisabarro A.G."/>
            <person name="Walton J.D."/>
            <person name="Blanchette R.A."/>
            <person name="Henrissat B."/>
            <person name="Martin F."/>
            <person name="Cullen D."/>
            <person name="Hibbett D.S."/>
            <person name="Grigoriev I.V."/>
        </authorList>
    </citation>
    <scope>NUCLEOTIDE SEQUENCE [LARGE SCALE GENOMIC DNA]</scope>
    <source>
        <strain evidence="3">FD-172 SS1</strain>
    </source>
</reference>
<dbReference type="OrthoDB" id="337660at2759"/>
<dbReference type="AlphaFoldDB" id="A0A067MT61"/>
<keyword evidence="3" id="KW-1185">Reference proteome</keyword>
<accession>A0A067MT61</accession>
<proteinExistence type="predicted"/>
<feature type="compositionally biased region" description="Low complexity" evidence="1">
    <location>
        <begin position="268"/>
        <end position="281"/>
    </location>
</feature>
<organism evidence="2 3">
    <name type="scientific">Botryobasidium botryosum (strain FD-172 SS1)</name>
    <dbReference type="NCBI Taxonomy" id="930990"/>
    <lineage>
        <taxon>Eukaryota</taxon>
        <taxon>Fungi</taxon>
        <taxon>Dikarya</taxon>
        <taxon>Basidiomycota</taxon>
        <taxon>Agaricomycotina</taxon>
        <taxon>Agaricomycetes</taxon>
        <taxon>Cantharellales</taxon>
        <taxon>Botryobasidiaceae</taxon>
        <taxon>Botryobasidium</taxon>
    </lineage>
</organism>
<dbReference type="Proteomes" id="UP000027195">
    <property type="component" value="Unassembled WGS sequence"/>
</dbReference>
<dbReference type="Gene3D" id="3.90.640.10">
    <property type="entry name" value="Actin, Chain A, domain 4"/>
    <property type="match status" value="1"/>
</dbReference>
<dbReference type="STRING" id="930990.A0A067MT61"/>
<feature type="region of interest" description="Disordered" evidence="1">
    <location>
        <begin position="268"/>
        <end position="290"/>
    </location>
</feature>
<dbReference type="Pfam" id="PF00022">
    <property type="entry name" value="Actin"/>
    <property type="match status" value="1"/>
</dbReference>
<dbReference type="InterPro" id="IPR043129">
    <property type="entry name" value="ATPase_NBD"/>
</dbReference>
<evidence type="ECO:0000313" key="2">
    <source>
        <dbReference type="EMBL" id="KDQ18918.1"/>
    </source>
</evidence>
<dbReference type="PANTHER" id="PTHR11937">
    <property type="entry name" value="ACTIN"/>
    <property type="match status" value="1"/>
</dbReference>
<dbReference type="InParanoid" id="A0A067MT61"/>
<dbReference type="SUPFAM" id="SSF53067">
    <property type="entry name" value="Actin-like ATPase domain"/>
    <property type="match status" value="1"/>
</dbReference>
<evidence type="ECO:0000256" key="1">
    <source>
        <dbReference type="SAM" id="MobiDB-lite"/>
    </source>
</evidence>
<dbReference type="InterPro" id="IPR004000">
    <property type="entry name" value="Actin"/>
</dbReference>
<sequence length="290" mass="30973">MPLHVKEKLARILSRNIQIPSLSFAPSHLLALLALGRMTGLVLDSGHLESTIYASRPLIPLLRTTPLASARLTSHLRNLILALVTYRSPLLLGAPIPPAPTRVAPEILAPTLLEEIKARYCFVGESISSEDQLTEDDDAMSLDGPLSSGTDMAASDAESPLDVLSLTTPILEAQATVLKVEHARTMYSRHTNATGLHFRAARLGIVSNAPGASTRGALVIPGAAEVILDALLKVPIDLRRYFVFHSGCTMLPGFILQLYTELARLLSSPASDQPSSSTRVPSSPPSSSPP</sequence>
<evidence type="ECO:0000313" key="3">
    <source>
        <dbReference type="Proteomes" id="UP000027195"/>
    </source>
</evidence>
<dbReference type="HOGENOM" id="CLU_959730_0_0_1"/>
<dbReference type="EMBL" id="KL198020">
    <property type="protein sequence ID" value="KDQ18918.1"/>
    <property type="molecule type" value="Genomic_DNA"/>
</dbReference>
<protein>
    <submittedName>
        <fullName evidence="2">Uncharacterized protein</fullName>
    </submittedName>
</protein>
<dbReference type="Gene3D" id="3.30.420.40">
    <property type="match status" value="2"/>
</dbReference>